<dbReference type="PANTHER" id="PTHR10867:SF38">
    <property type="entry name" value="NICOTINAMIDE N-METHYLTRANSFERASE"/>
    <property type="match status" value="1"/>
</dbReference>
<dbReference type="Proteomes" id="UP000230423">
    <property type="component" value="Unassembled WGS sequence"/>
</dbReference>
<keyword evidence="2" id="KW-0489">Methyltransferase</keyword>
<evidence type="ECO:0000313" key="5">
    <source>
        <dbReference type="EMBL" id="PIO57047.1"/>
    </source>
</evidence>
<name>A0A2G9TGG0_TELCI</name>
<reference evidence="5 6" key="1">
    <citation type="submission" date="2015-09" db="EMBL/GenBank/DDBJ databases">
        <title>Draft genome of the parasitic nematode Teladorsagia circumcincta isolate WARC Sus (inbred).</title>
        <authorList>
            <person name="Mitreva M."/>
        </authorList>
    </citation>
    <scope>NUCLEOTIDE SEQUENCE [LARGE SCALE GENOMIC DNA]</scope>
    <source>
        <strain evidence="5 6">S</strain>
    </source>
</reference>
<organism evidence="5 6">
    <name type="scientific">Teladorsagia circumcincta</name>
    <name type="common">Brown stomach worm</name>
    <name type="synonym">Ostertagia circumcincta</name>
    <dbReference type="NCBI Taxonomy" id="45464"/>
    <lineage>
        <taxon>Eukaryota</taxon>
        <taxon>Metazoa</taxon>
        <taxon>Ecdysozoa</taxon>
        <taxon>Nematoda</taxon>
        <taxon>Chromadorea</taxon>
        <taxon>Rhabditida</taxon>
        <taxon>Rhabditina</taxon>
        <taxon>Rhabditomorpha</taxon>
        <taxon>Strongyloidea</taxon>
        <taxon>Trichostrongylidae</taxon>
        <taxon>Teladorsagia</taxon>
    </lineage>
</organism>
<keyword evidence="4" id="KW-0949">S-adenosyl-L-methionine</keyword>
<evidence type="ECO:0000313" key="6">
    <source>
        <dbReference type="Proteomes" id="UP000230423"/>
    </source>
</evidence>
<keyword evidence="6" id="KW-1185">Reference proteome</keyword>
<evidence type="ECO:0000256" key="4">
    <source>
        <dbReference type="ARBA" id="ARBA00022691"/>
    </source>
</evidence>
<dbReference type="GO" id="GO:0005829">
    <property type="term" value="C:cytosol"/>
    <property type="evidence" value="ECO:0007669"/>
    <property type="project" value="TreeGrafter"/>
</dbReference>
<dbReference type="Pfam" id="PF01234">
    <property type="entry name" value="NNMT_PNMT_TEMT"/>
    <property type="match status" value="1"/>
</dbReference>
<dbReference type="InterPro" id="IPR000940">
    <property type="entry name" value="NNMT_TEMT_trans"/>
</dbReference>
<dbReference type="Gene3D" id="3.40.50.150">
    <property type="entry name" value="Vaccinia Virus protein VP39"/>
    <property type="match status" value="1"/>
</dbReference>
<evidence type="ECO:0000256" key="1">
    <source>
        <dbReference type="ARBA" id="ARBA00007996"/>
    </source>
</evidence>
<gene>
    <name evidence="5" type="ORF">TELCIR_21551</name>
</gene>
<dbReference type="PANTHER" id="PTHR10867">
    <property type="entry name" value="NNMT/PNMT/TEMT FAMILY MEMBER"/>
    <property type="match status" value="1"/>
</dbReference>
<comment type="similarity">
    <text evidence="1">Belongs to the class I-like SAM-binding methyltransferase superfamily. NNMT/PNMT/TEMT family.</text>
</comment>
<feature type="non-terminal residue" evidence="5">
    <location>
        <position position="1"/>
    </location>
</feature>
<dbReference type="GO" id="GO:0008170">
    <property type="term" value="F:N-methyltransferase activity"/>
    <property type="evidence" value="ECO:0007669"/>
    <property type="project" value="TreeGrafter"/>
</dbReference>
<sequence length="81" mass="9243">PTVYSALCFREVAKSIYLSDFLEKNLDVLRKWRNDDSTYDWKPTIRVIKRTEGGSVLTDNEMSDVEAKARAAVKRGGILYA</sequence>
<dbReference type="EMBL" id="KZ368070">
    <property type="protein sequence ID" value="PIO57047.1"/>
    <property type="molecule type" value="Genomic_DNA"/>
</dbReference>
<evidence type="ECO:0000256" key="3">
    <source>
        <dbReference type="ARBA" id="ARBA00022679"/>
    </source>
</evidence>
<dbReference type="AlphaFoldDB" id="A0A2G9TGG0"/>
<accession>A0A2G9TGG0</accession>
<evidence type="ECO:0000256" key="2">
    <source>
        <dbReference type="ARBA" id="ARBA00022603"/>
    </source>
</evidence>
<protein>
    <submittedName>
        <fullName evidence="5">Uncharacterized protein</fullName>
    </submittedName>
</protein>
<keyword evidence="3" id="KW-0808">Transferase</keyword>
<proteinExistence type="inferred from homology"/>
<dbReference type="OrthoDB" id="10050085at2759"/>
<dbReference type="PROSITE" id="PS51681">
    <property type="entry name" value="SAM_MT_NNMT_PNMT_TEMT"/>
    <property type="match status" value="1"/>
</dbReference>
<dbReference type="GO" id="GO:0032259">
    <property type="term" value="P:methylation"/>
    <property type="evidence" value="ECO:0007669"/>
    <property type="project" value="UniProtKB-KW"/>
</dbReference>
<dbReference type="InterPro" id="IPR029063">
    <property type="entry name" value="SAM-dependent_MTases_sf"/>
</dbReference>